<dbReference type="OMA" id="IPRRWCA"/>
<dbReference type="EMBL" id="GL377594">
    <property type="protein sequence ID" value="EFJ22859.1"/>
    <property type="molecule type" value="Genomic_DNA"/>
</dbReference>
<dbReference type="STRING" id="88036.D8RY82"/>
<evidence type="ECO:0000256" key="1">
    <source>
        <dbReference type="SAM" id="MobiDB-lite"/>
    </source>
</evidence>
<dbReference type="Gramene" id="EFJ22859">
    <property type="protein sequence ID" value="EFJ22859"/>
    <property type="gene ID" value="SELMODRAFT_443078"/>
</dbReference>
<protein>
    <recommendedName>
        <fullName evidence="4">F-box domain-containing protein</fullName>
    </recommendedName>
</protein>
<feature type="region of interest" description="Disordered" evidence="1">
    <location>
        <begin position="171"/>
        <end position="194"/>
    </location>
</feature>
<evidence type="ECO:0008006" key="4">
    <source>
        <dbReference type="Google" id="ProtNLM"/>
    </source>
</evidence>
<dbReference type="Proteomes" id="UP000001514">
    <property type="component" value="Unassembled WGS sequence"/>
</dbReference>
<evidence type="ECO:0000313" key="3">
    <source>
        <dbReference type="Proteomes" id="UP000001514"/>
    </source>
</evidence>
<dbReference type="Gene3D" id="2.120.10.80">
    <property type="entry name" value="Kelch-type beta propeller"/>
    <property type="match status" value="1"/>
</dbReference>
<reference evidence="2 3" key="1">
    <citation type="journal article" date="2011" name="Science">
        <title>The Selaginella genome identifies genetic changes associated with the evolution of vascular plants.</title>
        <authorList>
            <person name="Banks J.A."/>
            <person name="Nishiyama T."/>
            <person name="Hasebe M."/>
            <person name="Bowman J.L."/>
            <person name="Gribskov M."/>
            <person name="dePamphilis C."/>
            <person name="Albert V.A."/>
            <person name="Aono N."/>
            <person name="Aoyama T."/>
            <person name="Ambrose B.A."/>
            <person name="Ashton N.W."/>
            <person name="Axtell M.J."/>
            <person name="Barker E."/>
            <person name="Barker M.S."/>
            <person name="Bennetzen J.L."/>
            <person name="Bonawitz N.D."/>
            <person name="Chapple C."/>
            <person name="Cheng C."/>
            <person name="Correa L.G."/>
            <person name="Dacre M."/>
            <person name="DeBarry J."/>
            <person name="Dreyer I."/>
            <person name="Elias M."/>
            <person name="Engstrom E.M."/>
            <person name="Estelle M."/>
            <person name="Feng L."/>
            <person name="Finet C."/>
            <person name="Floyd S.K."/>
            <person name="Frommer W.B."/>
            <person name="Fujita T."/>
            <person name="Gramzow L."/>
            <person name="Gutensohn M."/>
            <person name="Harholt J."/>
            <person name="Hattori M."/>
            <person name="Heyl A."/>
            <person name="Hirai T."/>
            <person name="Hiwatashi Y."/>
            <person name="Ishikawa M."/>
            <person name="Iwata M."/>
            <person name="Karol K.G."/>
            <person name="Koehler B."/>
            <person name="Kolukisaoglu U."/>
            <person name="Kubo M."/>
            <person name="Kurata T."/>
            <person name="Lalonde S."/>
            <person name="Li K."/>
            <person name="Li Y."/>
            <person name="Litt A."/>
            <person name="Lyons E."/>
            <person name="Manning G."/>
            <person name="Maruyama T."/>
            <person name="Michael T.P."/>
            <person name="Mikami K."/>
            <person name="Miyazaki S."/>
            <person name="Morinaga S."/>
            <person name="Murata T."/>
            <person name="Mueller-Roeber B."/>
            <person name="Nelson D.R."/>
            <person name="Obara M."/>
            <person name="Oguri Y."/>
            <person name="Olmstead R.G."/>
            <person name="Onodera N."/>
            <person name="Petersen B.L."/>
            <person name="Pils B."/>
            <person name="Prigge M."/>
            <person name="Rensing S.A."/>
            <person name="Riano-Pachon D.M."/>
            <person name="Roberts A.W."/>
            <person name="Sato Y."/>
            <person name="Scheller H.V."/>
            <person name="Schulz B."/>
            <person name="Schulz C."/>
            <person name="Shakirov E.V."/>
            <person name="Shibagaki N."/>
            <person name="Shinohara N."/>
            <person name="Shippen D.E."/>
            <person name="Soerensen I."/>
            <person name="Sotooka R."/>
            <person name="Sugimoto N."/>
            <person name="Sugita M."/>
            <person name="Sumikawa N."/>
            <person name="Tanurdzic M."/>
            <person name="Theissen G."/>
            <person name="Ulvskov P."/>
            <person name="Wakazuki S."/>
            <person name="Weng J.K."/>
            <person name="Willats W.W."/>
            <person name="Wipf D."/>
            <person name="Wolf P.G."/>
            <person name="Yang L."/>
            <person name="Zimmer A.D."/>
            <person name="Zhu Q."/>
            <person name="Mitros T."/>
            <person name="Hellsten U."/>
            <person name="Loque D."/>
            <person name="Otillar R."/>
            <person name="Salamov A."/>
            <person name="Schmutz J."/>
            <person name="Shapiro H."/>
            <person name="Lindquist E."/>
            <person name="Lucas S."/>
            <person name="Rokhsar D."/>
            <person name="Grigoriev I.V."/>
        </authorList>
    </citation>
    <scope>NUCLEOTIDE SEQUENCE [LARGE SCALE GENOMIC DNA]</scope>
</reference>
<sequence length="422" mass="45690">MIRVEDGKECPPSKRPRPDRQGSSPILDPLLPGLPDDLALLCLARVDRISALWGVARSWQRRLYDCPFFFPARAKLGLPGGFNWLYVLIASKNTNNSLDLDDHRTGGAAAFQWYAFDPLAAKWHRLPPMPHDVRFELSRRGFLPGPYSLSSIQCASTSDKLIVVAGTRTAGAGTQTAPSSRAATASVPRAPPGGMPPVEPALDSPLVFHVRTASWSRGPRYTVPRRWCSCGTTAGGQLLVASGCGNEWDLRTARQAEMWDTNGGAVAGWRAVQPLESSKLSREATPAVEFDGKLYMVSARSGLVFNPGSETWEPMQSGLTRGWNGPGVTSGGKLFVMDDTAGRIKAYDGGTESWVCVLEDKRLKNLRNVVAAHGKICGSVGGLIRVVDIGKNPVEFRDIEIPVEGQIMGLQILSKLEGSVEL</sequence>
<feature type="region of interest" description="Disordered" evidence="1">
    <location>
        <begin position="1"/>
        <end position="26"/>
    </location>
</feature>
<dbReference type="AlphaFoldDB" id="D8RY82"/>
<dbReference type="FunCoup" id="D8RY82">
    <property type="interactions" value="61"/>
</dbReference>
<proteinExistence type="predicted"/>
<dbReference type="OrthoDB" id="1899182at2759"/>
<evidence type="ECO:0000313" key="2">
    <source>
        <dbReference type="EMBL" id="EFJ22859.1"/>
    </source>
</evidence>
<dbReference type="KEGG" id="smo:SELMODRAFT_443078"/>
<dbReference type="eggNOG" id="KOG1072">
    <property type="taxonomic scope" value="Eukaryota"/>
</dbReference>
<gene>
    <name evidence="2" type="ORF">SELMODRAFT_443078</name>
</gene>
<dbReference type="InterPro" id="IPR015915">
    <property type="entry name" value="Kelch-typ_b-propeller"/>
</dbReference>
<dbReference type="SUPFAM" id="SSF117281">
    <property type="entry name" value="Kelch motif"/>
    <property type="match status" value="1"/>
</dbReference>
<name>D8RY82_SELML</name>
<dbReference type="PANTHER" id="PTHR47590:SF7">
    <property type="entry name" value="OS06G0711700 PROTEIN"/>
    <property type="match status" value="1"/>
</dbReference>
<feature type="compositionally biased region" description="Basic and acidic residues" evidence="1">
    <location>
        <begin position="1"/>
        <end position="20"/>
    </location>
</feature>
<accession>D8RY82</accession>
<dbReference type="HOGENOM" id="CLU_040372_0_0_1"/>
<keyword evidence="3" id="KW-1185">Reference proteome</keyword>
<organism evidence="3">
    <name type="scientific">Selaginella moellendorffii</name>
    <name type="common">Spikemoss</name>
    <dbReference type="NCBI Taxonomy" id="88036"/>
    <lineage>
        <taxon>Eukaryota</taxon>
        <taxon>Viridiplantae</taxon>
        <taxon>Streptophyta</taxon>
        <taxon>Embryophyta</taxon>
        <taxon>Tracheophyta</taxon>
        <taxon>Lycopodiopsida</taxon>
        <taxon>Selaginellales</taxon>
        <taxon>Selaginellaceae</taxon>
        <taxon>Selaginella</taxon>
    </lineage>
</organism>
<dbReference type="InParanoid" id="D8RY82"/>
<dbReference type="PANTHER" id="PTHR47590">
    <property type="entry name" value="F-BOX/KELCH-REPEAT PROTEIN SKIP25"/>
    <property type="match status" value="1"/>
</dbReference>